<accession>A0AA39I959</accession>
<name>A0AA39I959_9BILA</name>
<dbReference type="EMBL" id="JAUCMV010000002">
    <property type="protein sequence ID" value="KAK0418659.1"/>
    <property type="molecule type" value="Genomic_DNA"/>
</dbReference>
<dbReference type="Proteomes" id="UP001175271">
    <property type="component" value="Unassembled WGS sequence"/>
</dbReference>
<keyword evidence="2" id="KW-1185">Reference proteome</keyword>
<proteinExistence type="predicted"/>
<comment type="caution">
    <text evidence="1">The sequence shown here is derived from an EMBL/GenBank/DDBJ whole genome shotgun (WGS) entry which is preliminary data.</text>
</comment>
<evidence type="ECO:0000313" key="2">
    <source>
        <dbReference type="Proteomes" id="UP001175271"/>
    </source>
</evidence>
<protein>
    <submittedName>
        <fullName evidence="1">Uncharacterized protein</fullName>
    </submittedName>
</protein>
<sequence>MTTASALFRKKLLAMRRKAMRSPMRIRCYEIVRKLGRSAGFEELFLRFIPRGSEMLFSFSDEFGDTYFTVKLDVIDESLVVFLPDKTILWTVSLGRSIDMTREISIKFKAFSGFCLSVEVNNQVMTTVRSLKFGNLKEISRCRCSSQTIQILEASPQIIEDDIFSD</sequence>
<evidence type="ECO:0000313" key="1">
    <source>
        <dbReference type="EMBL" id="KAK0418659.1"/>
    </source>
</evidence>
<dbReference type="AlphaFoldDB" id="A0AA39I959"/>
<organism evidence="1 2">
    <name type="scientific">Steinernema hermaphroditum</name>
    <dbReference type="NCBI Taxonomy" id="289476"/>
    <lineage>
        <taxon>Eukaryota</taxon>
        <taxon>Metazoa</taxon>
        <taxon>Ecdysozoa</taxon>
        <taxon>Nematoda</taxon>
        <taxon>Chromadorea</taxon>
        <taxon>Rhabditida</taxon>
        <taxon>Tylenchina</taxon>
        <taxon>Panagrolaimomorpha</taxon>
        <taxon>Strongyloidoidea</taxon>
        <taxon>Steinernematidae</taxon>
        <taxon>Steinernema</taxon>
    </lineage>
</organism>
<reference evidence="1" key="1">
    <citation type="submission" date="2023-06" db="EMBL/GenBank/DDBJ databases">
        <title>Genomic analysis of the entomopathogenic nematode Steinernema hermaphroditum.</title>
        <authorList>
            <person name="Schwarz E.M."/>
            <person name="Heppert J.K."/>
            <person name="Baniya A."/>
            <person name="Schwartz H.T."/>
            <person name="Tan C.-H."/>
            <person name="Antoshechkin I."/>
            <person name="Sternberg P.W."/>
            <person name="Goodrich-Blair H."/>
            <person name="Dillman A.R."/>
        </authorList>
    </citation>
    <scope>NUCLEOTIDE SEQUENCE</scope>
    <source>
        <strain evidence="1">PS9179</strain>
        <tissue evidence="1">Whole animal</tissue>
    </source>
</reference>
<gene>
    <name evidence="1" type="ORF">QR680_013693</name>
</gene>